<evidence type="ECO:0000313" key="4">
    <source>
        <dbReference type="EMBL" id="MFC7598524.1"/>
    </source>
</evidence>
<dbReference type="RefSeq" id="WP_364155750.1">
    <property type="nucleotide sequence ID" value="NZ_BAAAGK010000006.1"/>
</dbReference>
<feature type="repeat" description="WD" evidence="3">
    <location>
        <begin position="74"/>
        <end position="115"/>
    </location>
</feature>
<dbReference type="InterPro" id="IPR019775">
    <property type="entry name" value="WD40_repeat_CS"/>
</dbReference>
<dbReference type="Gene3D" id="2.130.10.10">
    <property type="entry name" value="YVTN repeat-like/Quinoprotein amine dehydrogenase"/>
    <property type="match status" value="1"/>
</dbReference>
<dbReference type="PANTHER" id="PTHR19848">
    <property type="entry name" value="WD40 REPEAT PROTEIN"/>
    <property type="match status" value="1"/>
</dbReference>
<dbReference type="InterPro" id="IPR001680">
    <property type="entry name" value="WD40_rpt"/>
</dbReference>
<dbReference type="EMBL" id="JBHTEE010000001">
    <property type="protein sequence ID" value="MFC7598524.1"/>
    <property type="molecule type" value="Genomic_DNA"/>
</dbReference>
<dbReference type="InterPro" id="IPR015943">
    <property type="entry name" value="WD40/YVTN_repeat-like_dom_sf"/>
</dbReference>
<dbReference type="SUPFAM" id="SSF50978">
    <property type="entry name" value="WD40 repeat-like"/>
    <property type="match status" value="1"/>
</dbReference>
<protein>
    <submittedName>
        <fullName evidence="4">WD40 repeat domain-containing protein</fullName>
    </submittedName>
</protein>
<reference evidence="5" key="1">
    <citation type="journal article" date="2019" name="Int. J. Syst. Evol. Microbiol.">
        <title>The Global Catalogue of Microorganisms (GCM) 10K type strain sequencing project: providing services to taxonomists for standard genome sequencing and annotation.</title>
        <authorList>
            <consortium name="The Broad Institute Genomics Platform"/>
            <consortium name="The Broad Institute Genome Sequencing Center for Infectious Disease"/>
            <person name="Wu L."/>
            <person name="Ma J."/>
        </authorList>
    </citation>
    <scope>NUCLEOTIDE SEQUENCE [LARGE SCALE GENOMIC DNA]</scope>
    <source>
        <strain evidence="5">JCM 10083</strain>
    </source>
</reference>
<feature type="repeat" description="WD" evidence="3">
    <location>
        <begin position="39"/>
        <end position="73"/>
    </location>
</feature>
<evidence type="ECO:0000256" key="2">
    <source>
        <dbReference type="ARBA" id="ARBA00022737"/>
    </source>
</evidence>
<dbReference type="PANTHER" id="PTHR19848:SF8">
    <property type="entry name" value="F-BOX AND WD REPEAT DOMAIN CONTAINING 7"/>
    <property type="match status" value="1"/>
</dbReference>
<evidence type="ECO:0000256" key="1">
    <source>
        <dbReference type="ARBA" id="ARBA00022574"/>
    </source>
</evidence>
<dbReference type="Proteomes" id="UP001596514">
    <property type="component" value="Unassembled WGS sequence"/>
</dbReference>
<comment type="caution">
    <text evidence="4">The sequence shown here is derived from an EMBL/GenBank/DDBJ whole genome shotgun (WGS) entry which is preliminary data.</text>
</comment>
<evidence type="ECO:0000256" key="3">
    <source>
        <dbReference type="PROSITE-ProRule" id="PRU00221"/>
    </source>
</evidence>
<dbReference type="InterPro" id="IPR036322">
    <property type="entry name" value="WD40_repeat_dom_sf"/>
</dbReference>
<dbReference type="PROSITE" id="PS50294">
    <property type="entry name" value="WD_REPEATS_REGION"/>
    <property type="match status" value="2"/>
</dbReference>
<dbReference type="PROSITE" id="PS00678">
    <property type="entry name" value="WD_REPEATS_1"/>
    <property type="match status" value="2"/>
</dbReference>
<dbReference type="InterPro" id="IPR020472">
    <property type="entry name" value="WD40_PAC1"/>
</dbReference>
<accession>A0ABW2SSB2</accession>
<keyword evidence="1 3" id="KW-0853">WD repeat</keyword>
<dbReference type="Pfam" id="PF00400">
    <property type="entry name" value="WD40"/>
    <property type="match status" value="3"/>
</dbReference>
<organism evidence="4 5">
    <name type="scientific">Streptosporangium amethystogenes subsp. fukuiense</name>
    <dbReference type="NCBI Taxonomy" id="698418"/>
    <lineage>
        <taxon>Bacteria</taxon>
        <taxon>Bacillati</taxon>
        <taxon>Actinomycetota</taxon>
        <taxon>Actinomycetes</taxon>
        <taxon>Streptosporangiales</taxon>
        <taxon>Streptosporangiaceae</taxon>
        <taxon>Streptosporangium</taxon>
    </lineage>
</organism>
<dbReference type="PRINTS" id="PR00320">
    <property type="entry name" value="GPROTEINBRPT"/>
</dbReference>
<dbReference type="SMART" id="SM00320">
    <property type="entry name" value="WD40"/>
    <property type="match status" value="3"/>
</dbReference>
<sequence length="153" mass="17074">MRSAVGKARHVPRRPSVIACRGFRRRIQRAICPESLEYLKCVAWSHDGTRLVTDGHDRVIRVWDAADGRQLTTLTAHQDWVISLAWSPTQQMLASTSDDRTARIWNIAAGEQHTVLRGHDGWVDCVSWSADGTSVVTGSADRTARIWDVASGR</sequence>
<proteinExistence type="predicted"/>
<feature type="repeat" description="WD" evidence="3">
    <location>
        <begin position="116"/>
        <end position="153"/>
    </location>
</feature>
<dbReference type="PROSITE" id="PS50082">
    <property type="entry name" value="WD_REPEATS_2"/>
    <property type="match status" value="3"/>
</dbReference>
<keyword evidence="5" id="KW-1185">Reference proteome</keyword>
<evidence type="ECO:0000313" key="5">
    <source>
        <dbReference type="Proteomes" id="UP001596514"/>
    </source>
</evidence>
<name>A0ABW2SSB2_9ACTN</name>
<gene>
    <name evidence="4" type="ORF">ACFQVD_00230</name>
</gene>
<keyword evidence="2" id="KW-0677">Repeat</keyword>